<accession>A0AAN9NFW4</accession>
<sequence>MNLLLVFMFRGKQDSNVVTLKQVYKTAEFFAFRRVGCISEITFPRFFLGVYLSFIACNYHSVPCFVYWFSSGVIAKFVMLGGKGAGEDANLLAAMCRTKSEDLNCLHTQSLVKHKKRIPIPKI</sequence>
<dbReference type="EMBL" id="JAYMYR010000004">
    <property type="protein sequence ID" value="KAK7369733.1"/>
    <property type="molecule type" value="Genomic_DNA"/>
</dbReference>
<protein>
    <submittedName>
        <fullName evidence="1">Uncharacterized protein</fullName>
    </submittedName>
</protein>
<gene>
    <name evidence="1" type="ORF">VNO80_11776</name>
</gene>
<organism evidence="1 2">
    <name type="scientific">Phaseolus coccineus</name>
    <name type="common">Scarlet runner bean</name>
    <name type="synonym">Phaseolus multiflorus</name>
    <dbReference type="NCBI Taxonomy" id="3886"/>
    <lineage>
        <taxon>Eukaryota</taxon>
        <taxon>Viridiplantae</taxon>
        <taxon>Streptophyta</taxon>
        <taxon>Embryophyta</taxon>
        <taxon>Tracheophyta</taxon>
        <taxon>Spermatophyta</taxon>
        <taxon>Magnoliopsida</taxon>
        <taxon>eudicotyledons</taxon>
        <taxon>Gunneridae</taxon>
        <taxon>Pentapetalae</taxon>
        <taxon>rosids</taxon>
        <taxon>fabids</taxon>
        <taxon>Fabales</taxon>
        <taxon>Fabaceae</taxon>
        <taxon>Papilionoideae</taxon>
        <taxon>50 kb inversion clade</taxon>
        <taxon>NPAAA clade</taxon>
        <taxon>indigoferoid/millettioid clade</taxon>
        <taxon>Phaseoleae</taxon>
        <taxon>Phaseolus</taxon>
    </lineage>
</organism>
<proteinExistence type="predicted"/>
<dbReference type="Proteomes" id="UP001374584">
    <property type="component" value="Unassembled WGS sequence"/>
</dbReference>
<dbReference type="AlphaFoldDB" id="A0AAN9NFW4"/>
<evidence type="ECO:0000313" key="2">
    <source>
        <dbReference type="Proteomes" id="UP001374584"/>
    </source>
</evidence>
<reference evidence="1 2" key="1">
    <citation type="submission" date="2024-01" db="EMBL/GenBank/DDBJ databases">
        <title>The genomes of 5 underutilized Papilionoideae crops provide insights into root nodulation and disease resistanc.</title>
        <authorList>
            <person name="Jiang F."/>
        </authorList>
    </citation>
    <scope>NUCLEOTIDE SEQUENCE [LARGE SCALE GENOMIC DNA]</scope>
    <source>
        <strain evidence="1">JINMINGXINNONG_FW02</strain>
        <tissue evidence="1">Leaves</tissue>
    </source>
</reference>
<keyword evidence="2" id="KW-1185">Reference proteome</keyword>
<name>A0AAN9NFW4_PHACN</name>
<evidence type="ECO:0000313" key="1">
    <source>
        <dbReference type="EMBL" id="KAK7369733.1"/>
    </source>
</evidence>
<comment type="caution">
    <text evidence="1">The sequence shown here is derived from an EMBL/GenBank/DDBJ whole genome shotgun (WGS) entry which is preliminary data.</text>
</comment>